<evidence type="ECO:0000313" key="2">
    <source>
        <dbReference type="EMBL" id="EIM15925.1"/>
    </source>
</evidence>
<dbReference type="InterPro" id="IPR015406">
    <property type="entry name" value="GpJ_CSF"/>
</dbReference>
<proteinExistence type="predicted"/>
<comment type="caution">
    <text evidence="2">The sequence shown here is derived from an EMBL/GenBank/DDBJ whole genome shotgun (WGS) entry which is preliminary data.</text>
</comment>
<feature type="domain" description="Tip attachment protein J central straight fiber" evidence="1">
    <location>
        <begin position="111"/>
        <end position="176"/>
    </location>
</feature>
<sequence length="210" mass="21877">MQSPDFVEGVSGWRLSKDRLELYGMATPVILGRLDAPEPENGSASDQPKPFIVVDGVTYISEAEVERASITNAKIVAGLAEPIRQGGFFSGGYTGDGPENGSGVIAPGTDRLSDMWSVKMEATADGKYVASGLGLGIESQFLVDAGRLAINNSAENAPQPGDALKAGGVTSMLDAMASTISETSLGKDLAAQIHDVLRAELKQGGMLYRG</sequence>
<gene>
    <name evidence="2" type="ORF">PchlO6_1231</name>
</gene>
<dbReference type="RefSeq" id="WP_009047257.1">
    <property type="nucleotide sequence ID" value="NZ_CM001490.1"/>
</dbReference>
<dbReference type="Proteomes" id="UP000003790">
    <property type="component" value="Chromosome"/>
</dbReference>
<feature type="domain" description="Tip attachment protein J central straight fiber" evidence="1">
    <location>
        <begin position="44"/>
        <end position="78"/>
    </location>
</feature>
<reference evidence="2 3" key="1">
    <citation type="journal article" date="2012" name="PLoS Genet.">
        <title>Comparative Genomics of Plant-Associated Pseudomonas spp.: Insights into Diversity and Inheritance of Traits Involved in Multitrophic Interactions.</title>
        <authorList>
            <person name="Loper J.E."/>
            <person name="Hassan K.A."/>
            <person name="Mavrodi D.V."/>
            <person name="Davis E.W.II."/>
            <person name="Lim C.K."/>
            <person name="Shaffer B.T."/>
            <person name="Elbourne L.D."/>
            <person name="Stockwell V.O."/>
            <person name="Hartney S.L."/>
            <person name="Breakwell K."/>
            <person name="Henkels M.D."/>
            <person name="Tetu S.G."/>
            <person name="Rangel L.I."/>
            <person name="Kidarsa T.A."/>
            <person name="Wilson N.L."/>
            <person name="van de Mortel J.E."/>
            <person name="Song C."/>
            <person name="Blumhagen R."/>
            <person name="Radune D."/>
            <person name="Hostetler J.B."/>
            <person name="Brinkac L.M."/>
            <person name="Durkin A.S."/>
            <person name="Kluepfel D.A."/>
            <person name="Wechter W.P."/>
            <person name="Anderson A.J."/>
            <person name="Kim Y.C."/>
            <person name="Pierson L.S.III."/>
            <person name="Pierson E.A."/>
            <person name="Lindow S.E."/>
            <person name="Kobayashi D.Y."/>
            <person name="Raaijmakers J.M."/>
            <person name="Weller D.M."/>
            <person name="Thomashow L.S."/>
            <person name="Allen A.E."/>
            <person name="Paulsen I.T."/>
        </authorList>
    </citation>
    <scope>NUCLEOTIDE SEQUENCE [LARGE SCALE GENOMIC DNA]</scope>
    <source>
        <strain evidence="2 3">O6</strain>
    </source>
</reference>
<organism evidence="2 3">
    <name type="scientific">Pseudomonas chlororaphis O6</name>
    <dbReference type="NCBI Taxonomy" id="1037915"/>
    <lineage>
        <taxon>Bacteria</taxon>
        <taxon>Pseudomonadati</taxon>
        <taxon>Pseudomonadota</taxon>
        <taxon>Gammaproteobacteria</taxon>
        <taxon>Pseudomonadales</taxon>
        <taxon>Pseudomonadaceae</taxon>
        <taxon>Pseudomonas</taxon>
    </lineage>
</organism>
<evidence type="ECO:0000259" key="1">
    <source>
        <dbReference type="Pfam" id="PF09327"/>
    </source>
</evidence>
<protein>
    <recommendedName>
        <fullName evidence="1">Tip attachment protein J central straight fiber domain-containing protein</fullName>
    </recommendedName>
</protein>
<accession>A0AB33WSK2</accession>
<dbReference type="AlphaFoldDB" id="A0AB33WSK2"/>
<dbReference type="Pfam" id="PF09327">
    <property type="entry name" value="Phage_Tail_Tip"/>
    <property type="match status" value="2"/>
</dbReference>
<name>A0AB33WSK2_9PSED</name>
<dbReference type="EMBL" id="AHOT01000019">
    <property type="protein sequence ID" value="EIM15925.1"/>
    <property type="molecule type" value="Genomic_DNA"/>
</dbReference>
<evidence type="ECO:0000313" key="3">
    <source>
        <dbReference type="Proteomes" id="UP000003790"/>
    </source>
</evidence>